<proteinExistence type="predicted"/>
<protein>
    <submittedName>
        <fullName evidence="1">Uncharacterized protein</fullName>
    </submittedName>
</protein>
<evidence type="ECO:0000313" key="1">
    <source>
        <dbReference type="EMBL" id="NVP01239.1"/>
    </source>
</evidence>
<organism evidence="1 2">
    <name type="scientific">Photobacterium damselae subsp. damselae</name>
    <name type="common">Listonella damsela</name>
    <dbReference type="NCBI Taxonomy" id="85581"/>
    <lineage>
        <taxon>Bacteria</taxon>
        <taxon>Pseudomonadati</taxon>
        <taxon>Pseudomonadota</taxon>
        <taxon>Gammaproteobacteria</taxon>
        <taxon>Vibrionales</taxon>
        <taxon>Vibrionaceae</taxon>
        <taxon>Photobacterium</taxon>
    </lineage>
</organism>
<evidence type="ECO:0000313" key="2">
    <source>
        <dbReference type="Proteomes" id="UP000533429"/>
    </source>
</evidence>
<dbReference type="EMBL" id="JABXOR010000845">
    <property type="protein sequence ID" value="NVP01239.1"/>
    <property type="molecule type" value="Genomic_DNA"/>
</dbReference>
<gene>
    <name evidence="1" type="ORF">HWA77_13565</name>
</gene>
<dbReference type="AlphaFoldDB" id="A0A850R131"/>
<comment type="caution">
    <text evidence="1">The sequence shown here is derived from an EMBL/GenBank/DDBJ whole genome shotgun (WGS) entry which is preliminary data.</text>
</comment>
<sequence length="67" mass="7824">MANLNNCPPITYLATVAQNVQPRKNARLDEVIVNQNIIQHPFHCYNKFTQCPVHDWAVELRFKMTDL</sequence>
<accession>A0A850R131</accession>
<reference evidence="1 2" key="1">
    <citation type="submission" date="2020-06" db="EMBL/GenBank/DDBJ databases">
        <title>Photobacterium damselae subsp. damselae comparative genomics.</title>
        <authorList>
            <person name="Osorio C.R."/>
        </authorList>
    </citation>
    <scope>NUCLEOTIDE SEQUENCE [LARGE SCALE GENOMIC DNA]</scope>
    <source>
        <strain evidence="1 2">TW250/03</strain>
    </source>
</reference>
<name>A0A850R131_PHODD</name>
<dbReference type="Proteomes" id="UP000533429">
    <property type="component" value="Unassembled WGS sequence"/>
</dbReference>